<evidence type="ECO:0000313" key="1">
    <source>
        <dbReference type="EMBL" id="ATA65564.1"/>
    </source>
</evidence>
<organism evidence="1 2">
    <name type="scientific">Serratia phage vB_SmaM_ 2050HW</name>
    <dbReference type="NCBI Taxonomy" id="2024252"/>
    <lineage>
        <taxon>Viruses</taxon>
        <taxon>Duplodnaviria</taxon>
        <taxon>Heunggongvirae</taxon>
        <taxon>Uroviricota</taxon>
        <taxon>Caudoviricetes</taxon>
        <taxon>Chimalliviridae</taxon>
        <taxon>Moabitevirus</taxon>
        <taxon>Moabitevirus mv2050HW</taxon>
    </lineage>
</organism>
<name>A0A289ZTW2_9CAUD</name>
<reference evidence="2" key="1">
    <citation type="submission" date="2017-06" db="EMBL/GenBank/DDBJ databases">
        <authorList>
            <person name="Zhao X."/>
        </authorList>
    </citation>
    <scope>NUCLEOTIDE SEQUENCE [LARGE SCALE GENOMIC DNA]</scope>
</reference>
<dbReference type="EMBL" id="MF285618">
    <property type="protein sequence ID" value="ATA65564.1"/>
    <property type="molecule type" value="Genomic_DNA"/>
</dbReference>
<accession>A0A289ZTW2</accession>
<protein>
    <submittedName>
        <fullName evidence="1">Uncharacterized protein</fullName>
    </submittedName>
</protein>
<proteinExistence type="predicted"/>
<gene>
    <name evidence="1" type="ORF">2050HW_00229</name>
</gene>
<dbReference type="Proteomes" id="UP000223363">
    <property type="component" value="Segment"/>
</dbReference>
<dbReference type="InterPro" id="IPR024413">
    <property type="entry name" value="Phage_phiKZ_Orf92_int-head"/>
</dbReference>
<sequence length="423" mass="46327">MKHTRNIIQQKREEFSCPAFESIDIPDYVDDAELAVELEEGRNGIADRLDESENLTDRADRMTDMCEFIESEINPNQNTPINEVALIEQATAANLDGTGIEVEEVMPSMEAYVDSTVSLEGFQDKIKALVGAVGDLVESAKDAFTDFMKSTFTRLGALKKRIQEVESKVGSGEFKEEVDVPKALAKRALTVGNDQIDNAAALNSAVETFIRNVQGKGVGLSKLTAGEYDKFLEVVVQAARNSGRGKDNDRLRDDLRGKLVKLFNDFQKQAKGLYGENSKELGSFYVGSNFGTQVTEANQIPNAAKKTLVDIGPASNDHSSAVKFKGMDKSSATGIIRKLKTASGTLATFSKTNAMANIDWASAELSGVITWILEGEDTRSMWALVNSMSRMYTRCYTGPVAAYTSHFFKVANAELDLIEKCID</sequence>
<dbReference type="Pfam" id="PF12699">
    <property type="entry name" value="phiKZ_IP"/>
    <property type="match status" value="1"/>
</dbReference>
<evidence type="ECO:0000313" key="2">
    <source>
        <dbReference type="Proteomes" id="UP000223363"/>
    </source>
</evidence>
<keyword evidence="2" id="KW-1185">Reference proteome</keyword>